<proteinExistence type="inferred from homology"/>
<dbReference type="InterPro" id="IPR050855">
    <property type="entry name" value="NDM-1-like"/>
</dbReference>
<reference evidence="3" key="1">
    <citation type="submission" date="2019-02" db="EMBL/GenBank/DDBJ databases">
        <authorList>
            <person name="Li S.-H."/>
        </authorList>
    </citation>
    <scope>NUCLEOTIDE SEQUENCE</scope>
    <source>
        <strain evidence="3">IMCC8485</strain>
    </source>
</reference>
<keyword evidence="4" id="KW-1185">Reference proteome</keyword>
<dbReference type="SUPFAM" id="SSF56281">
    <property type="entry name" value="Metallo-hydrolase/oxidoreductase"/>
    <property type="match status" value="1"/>
</dbReference>
<dbReference type="PANTHER" id="PTHR42951:SF4">
    <property type="entry name" value="ACYL-COENZYME A THIOESTERASE MBLAC2"/>
    <property type="match status" value="1"/>
</dbReference>
<protein>
    <submittedName>
        <fullName evidence="3">MBL fold metallo-hydrolase</fullName>
    </submittedName>
</protein>
<sequence>MRMAEGLNNLGNGAWAWLAHSNSWGWSNAGLIADGEESLLVDTLYDLRLTSEMLKRMRAAEPLANNIDTLVNTHANGDHCHGNELVSGAQIIASTASAAEMAELPPEAMAAIVEAAADMGAVGQYFLACFGQFRFDDICHTPPNRTFEGELALQVGDKPVQLIEVGPAHTRGDVLVYSPRDRTVFTGDILFIEGTPVMWQGPVANWIKACQLIEAMDVEHIVPGHGPLTDKAGVSKVRHYLEYVRDEARQRYDSGMGAFEAARDIELSEYSSWSDPERIAVNVDSLYREFSGEQTMTDIFELFARMASLAGFEEPTQPSD</sequence>
<dbReference type="PANTHER" id="PTHR42951">
    <property type="entry name" value="METALLO-BETA-LACTAMASE DOMAIN-CONTAINING"/>
    <property type="match status" value="1"/>
</dbReference>
<organism evidence="3 4">
    <name type="scientific">Candidatus Seongchinamella marina</name>
    <dbReference type="NCBI Taxonomy" id="2518990"/>
    <lineage>
        <taxon>Bacteria</taxon>
        <taxon>Pseudomonadati</taxon>
        <taxon>Pseudomonadota</taxon>
        <taxon>Gammaproteobacteria</taxon>
        <taxon>Cellvibrionales</taxon>
        <taxon>Halieaceae</taxon>
        <taxon>Seongchinamella</taxon>
    </lineage>
</organism>
<dbReference type="EMBL" id="SHNP01000002">
    <property type="protein sequence ID" value="MCX2973545.1"/>
    <property type="molecule type" value="Genomic_DNA"/>
</dbReference>
<comment type="similarity">
    <text evidence="1">Belongs to the metallo-beta-lactamase superfamily. Class-B beta-lactamase family.</text>
</comment>
<dbReference type="Pfam" id="PF00753">
    <property type="entry name" value="Lactamase_B"/>
    <property type="match status" value="1"/>
</dbReference>
<dbReference type="InterPro" id="IPR036866">
    <property type="entry name" value="RibonucZ/Hydroxyglut_hydro"/>
</dbReference>
<evidence type="ECO:0000256" key="1">
    <source>
        <dbReference type="ARBA" id="ARBA00005250"/>
    </source>
</evidence>
<dbReference type="CDD" id="cd16282">
    <property type="entry name" value="metallo-hydrolase-like_MBL-fold"/>
    <property type="match status" value="1"/>
</dbReference>
<dbReference type="InterPro" id="IPR001279">
    <property type="entry name" value="Metallo-B-lactamas"/>
</dbReference>
<dbReference type="SMART" id="SM00849">
    <property type="entry name" value="Lactamase_B"/>
    <property type="match status" value="1"/>
</dbReference>
<evidence type="ECO:0000313" key="3">
    <source>
        <dbReference type="EMBL" id="MCX2973545.1"/>
    </source>
</evidence>
<name>A0ABT3SUD8_9GAMM</name>
<comment type="caution">
    <text evidence="3">The sequence shown here is derived from an EMBL/GenBank/DDBJ whole genome shotgun (WGS) entry which is preliminary data.</text>
</comment>
<accession>A0ABT3SUD8</accession>
<evidence type="ECO:0000259" key="2">
    <source>
        <dbReference type="SMART" id="SM00849"/>
    </source>
</evidence>
<gene>
    <name evidence="3" type="ORF">EYC87_08105</name>
</gene>
<feature type="domain" description="Metallo-beta-lactamase" evidence="2">
    <location>
        <begin position="26"/>
        <end position="225"/>
    </location>
</feature>
<evidence type="ECO:0000313" key="4">
    <source>
        <dbReference type="Proteomes" id="UP001143307"/>
    </source>
</evidence>
<dbReference type="Proteomes" id="UP001143307">
    <property type="component" value="Unassembled WGS sequence"/>
</dbReference>
<dbReference type="Gene3D" id="3.60.15.10">
    <property type="entry name" value="Ribonuclease Z/Hydroxyacylglutathione hydrolase-like"/>
    <property type="match status" value="1"/>
</dbReference>